<dbReference type="SUPFAM" id="SSF161098">
    <property type="entry name" value="MetI-like"/>
    <property type="match status" value="1"/>
</dbReference>
<proteinExistence type="inferred from homology"/>
<keyword evidence="3 6" id="KW-0812">Transmembrane</keyword>
<keyword evidence="2 6" id="KW-0813">Transport</keyword>
<dbReference type="RefSeq" id="WP_271140699.1">
    <property type="nucleotide sequence ID" value="NZ_JAPYYP010000029.1"/>
</dbReference>
<dbReference type="AlphaFoldDB" id="A0A9X3Z4T6"/>
<evidence type="ECO:0000256" key="1">
    <source>
        <dbReference type="ARBA" id="ARBA00004141"/>
    </source>
</evidence>
<evidence type="ECO:0000313" key="9">
    <source>
        <dbReference type="Proteomes" id="UP001151071"/>
    </source>
</evidence>
<sequence length="308" mass="34368">MQIRRTNWPLRIGTVLVSFLVVLGIVGPHIAPYELDFQEKLHSETVNGKTVIVMPPLAPSAEHWLGTDKWGYDLLTLLLHGAPYTIFVTLAVALLRVLLGTLVGLYIGIQDKPQRWWLSVENAWSYLPLFIPVYFLLRGVSINPELPTSTLIALFIGAAAVLGVPSVASSIRQKTEQIKETQFVLAAVSMGAGREQILFRHVLPHIKEQVIVILVTETVAVMTLMGLLGMFDLFIGGTKMTYDPVLFHSMTHEWAGLLGSYRGFVYSNTPWVFAIPLAAFMFAVGSFSLLAKGLRDHFRETYQRTPYI</sequence>
<dbReference type="PANTHER" id="PTHR43839">
    <property type="entry name" value="OPPC IN A BINDING PROTEIN-DEPENDENT TRANSPORT SYSTEM"/>
    <property type="match status" value="1"/>
</dbReference>
<evidence type="ECO:0000256" key="3">
    <source>
        <dbReference type="ARBA" id="ARBA00022692"/>
    </source>
</evidence>
<dbReference type="GO" id="GO:0005886">
    <property type="term" value="C:plasma membrane"/>
    <property type="evidence" value="ECO:0007669"/>
    <property type="project" value="UniProtKB-SubCell"/>
</dbReference>
<dbReference type="PROSITE" id="PS50928">
    <property type="entry name" value="ABC_TM1"/>
    <property type="match status" value="1"/>
</dbReference>
<evidence type="ECO:0000259" key="7">
    <source>
        <dbReference type="PROSITE" id="PS50928"/>
    </source>
</evidence>
<evidence type="ECO:0000256" key="6">
    <source>
        <dbReference type="RuleBase" id="RU363032"/>
    </source>
</evidence>
<dbReference type="InterPro" id="IPR000515">
    <property type="entry name" value="MetI-like"/>
</dbReference>
<feature type="transmembrane region" description="Helical" evidence="6">
    <location>
        <begin position="84"/>
        <end position="109"/>
    </location>
</feature>
<comment type="similarity">
    <text evidence="6">Belongs to the binding-protein-dependent transport system permease family.</text>
</comment>
<evidence type="ECO:0000256" key="2">
    <source>
        <dbReference type="ARBA" id="ARBA00022448"/>
    </source>
</evidence>
<feature type="transmembrane region" description="Helical" evidence="6">
    <location>
        <begin position="116"/>
        <end position="137"/>
    </location>
</feature>
<feature type="transmembrane region" description="Helical" evidence="6">
    <location>
        <begin position="149"/>
        <end position="168"/>
    </location>
</feature>
<feature type="transmembrane region" description="Helical" evidence="6">
    <location>
        <begin position="210"/>
        <end position="235"/>
    </location>
</feature>
<keyword evidence="9" id="KW-1185">Reference proteome</keyword>
<dbReference type="PANTHER" id="PTHR43839:SF3">
    <property type="entry name" value="OLIGOPEPTIDE ABC TRANSPORTER, PERMEASE PROTEIN"/>
    <property type="match status" value="1"/>
</dbReference>
<protein>
    <submittedName>
        <fullName evidence="8">ABC transporter permease subunit</fullName>
    </submittedName>
</protein>
<comment type="subcellular location">
    <subcellularLocation>
        <location evidence="6">Cell membrane</location>
        <topology evidence="6">Multi-pass membrane protein</topology>
    </subcellularLocation>
    <subcellularLocation>
        <location evidence="1">Membrane</location>
        <topology evidence="1">Multi-pass membrane protein</topology>
    </subcellularLocation>
</comment>
<keyword evidence="4 6" id="KW-1133">Transmembrane helix</keyword>
<evidence type="ECO:0000256" key="4">
    <source>
        <dbReference type="ARBA" id="ARBA00022989"/>
    </source>
</evidence>
<evidence type="ECO:0000256" key="5">
    <source>
        <dbReference type="ARBA" id="ARBA00023136"/>
    </source>
</evidence>
<name>A0A9X3Z4T6_9BACL</name>
<keyword evidence="5 6" id="KW-0472">Membrane</keyword>
<dbReference type="EMBL" id="JAPYYP010000029">
    <property type="protein sequence ID" value="MDA5110311.1"/>
    <property type="molecule type" value="Genomic_DNA"/>
</dbReference>
<dbReference type="Proteomes" id="UP001151071">
    <property type="component" value="Unassembled WGS sequence"/>
</dbReference>
<dbReference type="Gene3D" id="1.10.3720.10">
    <property type="entry name" value="MetI-like"/>
    <property type="match status" value="1"/>
</dbReference>
<reference evidence="8" key="1">
    <citation type="submission" date="2022-12" db="EMBL/GenBank/DDBJ databases">
        <title>Draft genome sequence of the thermophilic strain Brevibacillus thermoruber HT42, isolated from Los Humeros, Puebla, Mexico, with biotechnological potential.</title>
        <authorList>
            <person name="Lara Sanchez J."/>
            <person name="Solis Palacios R."/>
            <person name="Bustos Baena A.S."/>
            <person name="Ruz Baez A.E."/>
            <person name="Espinosa Luna G."/>
            <person name="Oliart Ros R.M."/>
        </authorList>
    </citation>
    <scope>NUCLEOTIDE SEQUENCE</scope>
    <source>
        <strain evidence="8">HT42</strain>
    </source>
</reference>
<dbReference type="Pfam" id="PF00528">
    <property type="entry name" value="BPD_transp_1"/>
    <property type="match status" value="1"/>
</dbReference>
<evidence type="ECO:0000313" key="8">
    <source>
        <dbReference type="EMBL" id="MDA5110311.1"/>
    </source>
</evidence>
<organism evidence="8 9">
    <name type="scientific">Brevibacillus thermoruber</name>
    <dbReference type="NCBI Taxonomy" id="33942"/>
    <lineage>
        <taxon>Bacteria</taxon>
        <taxon>Bacillati</taxon>
        <taxon>Bacillota</taxon>
        <taxon>Bacilli</taxon>
        <taxon>Bacillales</taxon>
        <taxon>Paenibacillaceae</taxon>
        <taxon>Brevibacillus</taxon>
    </lineage>
</organism>
<gene>
    <name evidence="8" type="ORF">O3V59_18280</name>
</gene>
<dbReference type="CDD" id="cd06261">
    <property type="entry name" value="TM_PBP2"/>
    <property type="match status" value="1"/>
</dbReference>
<accession>A0A9X3Z4T6</accession>
<feature type="transmembrane region" description="Helical" evidence="6">
    <location>
        <begin position="271"/>
        <end position="291"/>
    </location>
</feature>
<dbReference type="InterPro" id="IPR035906">
    <property type="entry name" value="MetI-like_sf"/>
</dbReference>
<feature type="transmembrane region" description="Helical" evidence="6">
    <location>
        <begin position="12"/>
        <end position="31"/>
    </location>
</feature>
<feature type="domain" description="ABC transmembrane type-1" evidence="7">
    <location>
        <begin position="86"/>
        <end position="283"/>
    </location>
</feature>
<dbReference type="GO" id="GO:0055085">
    <property type="term" value="P:transmembrane transport"/>
    <property type="evidence" value="ECO:0007669"/>
    <property type="project" value="InterPro"/>
</dbReference>
<comment type="caution">
    <text evidence="8">The sequence shown here is derived from an EMBL/GenBank/DDBJ whole genome shotgun (WGS) entry which is preliminary data.</text>
</comment>